<evidence type="ECO:0000256" key="1">
    <source>
        <dbReference type="PROSITE-ProRule" id="PRU00464"/>
    </source>
</evidence>
<dbReference type="GO" id="GO:0016787">
    <property type="term" value="F:hydrolase activity"/>
    <property type="evidence" value="ECO:0007669"/>
    <property type="project" value="UniProtKB-KW"/>
</dbReference>
<dbReference type="AlphaFoldDB" id="A0A1H7ZRI5"/>
<dbReference type="OrthoDB" id="9784774at2"/>
<evidence type="ECO:0000259" key="2">
    <source>
        <dbReference type="PROSITE" id="PS51084"/>
    </source>
</evidence>
<dbReference type="Pfam" id="PF01230">
    <property type="entry name" value="HIT"/>
    <property type="match status" value="1"/>
</dbReference>
<feature type="domain" description="HIT" evidence="2">
    <location>
        <begin position="5"/>
        <end position="151"/>
    </location>
</feature>
<dbReference type="InterPro" id="IPR036265">
    <property type="entry name" value="HIT-like_sf"/>
</dbReference>
<dbReference type="PROSITE" id="PS51084">
    <property type="entry name" value="HIT_2"/>
    <property type="match status" value="1"/>
</dbReference>
<keyword evidence="4" id="KW-1185">Reference proteome</keyword>
<evidence type="ECO:0000313" key="3">
    <source>
        <dbReference type="EMBL" id="SEM59987.1"/>
    </source>
</evidence>
<keyword evidence="3" id="KW-0378">Hydrolase</keyword>
<dbReference type="Gene3D" id="3.30.428.10">
    <property type="entry name" value="HIT-like"/>
    <property type="match status" value="1"/>
</dbReference>
<accession>A0A1H7ZRI5</accession>
<dbReference type="SUPFAM" id="SSF54197">
    <property type="entry name" value="HIT-like"/>
    <property type="match status" value="1"/>
</dbReference>
<dbReference type="EMBL" id="FOBS01000025">
    <property type="protein sequence ID" value="SEM59987.1"/>
    <property type="molecule type" value="Genomic_DNA"/>
</dbReference>
<evidence type="ECO:0000313" key="4">
    <source>
        <dbReference type="Proteomes" id="UP000198744"/>
    </source>
</evidence>
<reference evidence="3 4" key="1">
    <citation type="submission" date="2016-10" db="EMBL/GenBank/DDBJ databases">
        <authorList>
            <person name="de Groot N.N."/>
        </authorList>
    </citation>
    <scope>NUCLEOTIDE SEQUENCE [LARGE SCALE GENOMIC DNA]</scope>
    <source>
        <strain evidence="3 4">DSM 8423</strain>
    </source>
</reference>
<dbReference type="PANTHER" id="PTHR42997:SF1">
    <property type="entry name" value="AP-4-A PHOSPHORYLASE"/>
    <property type="match status" value="1"/>
</dbReference>
<name>A0A1H7ZRI5_9BACT</name>
<dbReference type="InterPro" id="IPR011146">
    <property type="entry name" value="HIT-like"/>
</dbReference>
<dbReference type="PANTHER" id="PTHR42997">
    <property type="entry name" value="HIT FAMILY HYDROLASE"/>
    <property type="match status" value="1"/>
</dbReference>
<sequence length="155" mass="18456">MGYCQFCEMIETNAHNIFYRDQLLAALVEICPKNVGHFLIIPLRHVESIFELTNEEYLQFRKVAWRVLFNQFHRINFIERYEHYIALAEKSDRRVVERCHSGIEYLREESHLAPSGFSMGFNEGSDSGKEYRHVHMHVIPAYGDRVNEHGFRFLF</sequence>
<organism evidence="3 4">
    <name type="scientific">Syntrophus gentianae</name>
    <dbReference type="NCBI Taxonomy" id="43775"/>
    <lineage>
        <taxon>Bacteria</taxon>
        <taxon>Pseudomonadati</taxon>
        <taxon>Thermodesulfobacteriota</taxon>
        <taxon>Syntrophia</taxon>
        <taxon>Syntrophales</taxon>
        <taxon>Syntrophaceae</taxon>
        <taxon>Syntrophus</taxon>
    </lineage>
</organism>
<gene>
    <name evidence="3" type="ORF">SAMN04489760_12535</name>
</gene>
<protein>
    <submittedName>
        <fullName evidence="3">Diadenosine tetraphosphate (Ap4A) hydrolase</fullName>
    </submittedName>
</protein>
<feature type="short sequence motif" description="Histidine triad motif" evidence="1">
    <location>
        <begin position="133"/>
        <end position="137"/>
    </location>
</feature>
<proteinExistence type="predicted"/>
<dbReference type="InterPro" id="IPR052908">
    <property type="entry name" value="AP-4-A_phosphorylase"/>
</dbReference>
<dbReference type="STRING" id="43775.SAMN04489760_12535"/>
<dbReference type="Proteomes" id="UP000198744">
    <property type="component" value="Unassembled WGS sequence"/>
</dbReference>